<accession>K2GHK6</accession>
<dbReference type="EC" id="3.1.26.4" evidence="2"/>
<dbReference type="GO" id="GO:0003676">
    <property type="term" value="F:nucleic acid binding"/>
    <property type="evidence" value="ECO:0007669"/>
    <property type="project" value="InterPro"/>
</dbReference>
<dbReference type="PANTHER" id="PTHR47723">
    <property type="entry name" value="OS05G0353850 PROTEIN"/>
    <property type="match status" value="1"/>
</dbReference>
<feature type="domain" description="RNase H type-1" evidence="1">
    <location>
        <begin position="1"/>
        <end position="131"/>
    </location>
</feature>
<dbReference type="InterPro" id="IPR036397">
    <property type="entry name" value="RNaseH_sf"/>
</dbReference>
<dbReference type="AlphaFoldDB" id="K2GHK6"/>
<organism evidence="2">
    <name type="scientific">uncultured bacterium</name>
    <name type="common">gcode 4</name>
    <dbReference type="NCBI Taxonomy" id="1234023"/>
    <lineage>
        <taxon>Bacteria</taxon>
        <taxon>environmental samples</taxon>
    </lineage>
</organism>
<dbReference type="PROSITE" id="PS50879">
    <property type="entry name" value="RNASE_H_1"/>
    <property type="match status" value="1"/>
</dbReference>
<gene>
    <name evidence="2" type="primary">rnhA</name>
    <name evidence="2" type="ORF">ACD_2C00073G0032</name>
</gene>
<dbReference type="InterPro" id="IPR002156">
    <property type="entry name" value="RNaseH_domain"/>
</dbReference>
<keyword evidence="2" id="KW-0378">Hydrolase</keyword>
<proteinExistence type="predicted"/>
<dbReference type="InterPro" id="IPR012337">
    <property type="entry name" value="RNaseH-like_sf"/>
</dbReference>
<dbReference type="InterPro" id="IPR053151">
    <property type="entry name" value="RNase_H-like"/>
</dbReference>
<dbReference type="PANTHER" id="PTHR47723:SF19">
    <property type="entry name" value="POLYNUCLEOTIDYL TRANSFERASE, RIBONUCLEASE H-LIKE SUPERFAMILY PROTEIN"/>
    <property type="match status" value="1"/>
</dbReference>
<dbReference type="Pfam" id="PF13456">
    <property type="entry name" value="RVT_3"/>
    <property type="match status" value="1"/>
</dbReference>
<dbReference type="CDD" id="cd09279">
    <property type="entry name" value="RNase_HI_like"/>
    <property type="match status" value="1"/>
</dbReference>
<evidence type="ECO:0000259" key="1">
    <source>
        <dbReference type="PROSITE" id="PS50879"/>
    </source>
</evidence>
<reference evidence="2" key="1">
    <citation type="journal article" date="2012" name="Science">
        <title>Fermentation, hydrogen, and sulfur metabolism in multiple uncultivated bacterial phyla.</title>
        <authorList>
            <person name="Wrighton K.C."/>
            <person name="Thomas B.C."/>
            <person name="Sharon I."/>
            <person name="Miller C.S."/>
            <person name="Castelle C.J."/>
            <person name="VerBerkmoes N.C."/>
            <person name="Wilkins M.J."/>
            <person name="Hettich R.L."/>
            <person name="Lipton M.S."/>
            <person name="Williams K.H."/>
            <person name="Long P.E."/>
            <person name="Banfield J.F."/>
        </authorList>
    </citation>
    <scope>NUCLEOTIDE SEQUENCE [LARGE SCALE GENOMIC DNA]</scope>
</reference>
<dbReference type="Gene3D" id="3.30.420.10">
    <property type="entry name" value="Ribonuclease H-like superfamily/Ribonuclease H"/>
    <property type="match status" value="1"/>
</dbReference>
<sequence length="135" mass="16569">MNLRVYTDGWARWNPWSAWLWVFITDTSWSPVEKRYKSLWVKTNNQAEYLGAYNWIERAIGLWATEIELYMDSELIVKQLKWEYKTKNPELKEIQKEIQDMLLKWWWKLTVTHIRREQNKEADRLSNIAMDKNDL</sequence>
<protein>
    <submittedName>
        <fullName evidence="2">Ribonuclease H</fullName>
        <ecNumber evidence="2">3.1.26.4</ecNumber>
    </submittedName>
</protein>
<name>K2GHK6_9BACT</name>
<dbReference type="GO" id="GO:0004523">
    <property type="term" value="F:RNA-DNA hybrid ribonuclease activity"/>
    <property type="evidence" value="ECO:0007669"/>
    <property type="project" value="UniProtKB-EC"/>
</dbReference>
<comment type="caution">
    <text evidence="2">The sequence shown here is derived from an EMBL/GenBank/DDBJ whole genome shotgun (WGS) entry which is preliminary data.</text>
</comment>
<dbReference type="EMBL" id="AMFJ01000073">
    <property type="protein sequence ID" value="EKE29944.1"/>
    <property type="molecule type" value="Genomic_DNA"/>
</dbReference>
<dbReference type="SUPFAM" id="SSF53098">
    <property type="entry name" value="Ribonuclease H-like"/>
    <property type="match status" value="1"/>
</dbReference>
<evidence type="ECO:0000313" key="2">
    <source>
        <dbReference type="EMBL" id="EKE29944.1"/>
    </source>
</evidence>